<keyword evidence="2" id="KW-1185">Reference proteome</keyword>
<protein>
    <submittedName>
        <fullName evidence="1">Uncharacterized protein</fullName>
    </submittedName>
</protein>
<sequence length="222" mass="24766">MQYGTNETWAAEALQAPASAQRTFSRLPIVHCDNYYFDCIPHLTRLHNLTHVCNLRARVLDERKAAELELTKKLCLLPNRHNTDEYCYMNNGRRAIARLKKTVTVKAKDKKPLDINDQIASLRATLKDLTQQKQGIRNGSSACPIPGFESVHYSTDLHTPPPPPLTNMAELSVARFLTLAPFQIQQISPALCFPSSFGGPMLNMSDIYAILFPSSTAPSSIP</sequence>
<evidence type="ECO:0000313" key="2">
    <source>
        <dbReference type="Proteomes" id="UP000054279"/>
    </source>
</evidence>
<gene>
    <name evidence="1" type="ORF">M422DRAFT_256396</name>
</gene>
<proteinExistence type="predicted"/>
<dbReference type="AlphaFoldDB" id="A0A0C9VRS7"/>
<dbReference type="EMBL" id="KN837142">
    <property type="protein sequence ID" value="KIJ40701.1"/>
    <property type="molecule type" value="Genomic_DNA"/>
</dbReference>
<organism evidence="1 2">
    <name type="scientific">Sphaerobolus stellatus (strain SS14)</name>
    <dbReference type="NCBI Taxonomy" id="990650"/>
    <lineage>
        <taxon>Eukaryota</taxon>
        <taxon>Fungi</taxon>
        <taxon>Dikarya</taxon>
        <taxon>Basidiomycota</taxon>
        <taxon>Agaricomycotina</taxon>
        <taxon>Agaricomycetes</taxon>
        <taxon>Phallomycetidae</taxon>
        <taxon>Geastrales</taxon>
        <taxon>Sphaerobolaceae</taxon>
        <taxon>Sphaerobolus</taxon>
    </lineage>
</organism>
<reference evidence="1 2" key="1">
    <citation type="submission" date="2014-06" db="EMBL/GenBank/DDBJ databases">
        <title>Evolutionary Origins and Diversification of the Mycorrhizal Mutualists.</title>
        <authorList>
            <consortium name="DOE Joint Genome Institute"/>
            <consortium name="Mycorrhizal Genomics Consortium"/>
            <person name="Kohler A."/>
            <person name="Kuo A."/>
            <person name="Nagy L.G."/>
            <person name="Floudas D."/>
            <person name="Copeland A."/>
            <person name="Barry K.W."/>
            <person name="Cichocki N."/>
            <person name="Veneault-Fourrey C."/>
            <person name="LaButti K."/>
            <person name="Lindquist E.A."/>
            <person name="Lipzen A."/>
            <person name="Lundell T."/>
            <person name="Morin E."/>
            <person name="Murat C."/>
            <person name="Riley R."/>
            <person name="Ohm R."/>
            <person name="Sun H."/>
            <person name="Tunlid A."/>
            <person name="Henrissat B."/>
            <person name="Grigoriev I.V."/>
            <person name="Hibbett D.S."/>
            <person name="Martin F."/>
        </authorList>
    </citation>
    <scope>NUCLEOTIDE SEQUENCE [LARGE SCALE GENOMIC DNA]</scope>
    <source>
        <strain evidence="1 2">SS14</strain>
    </source>
</reference>
<dbReference type="HOGENOM" id="CLU_1246060_0_0_1"/>
<evidence type="ECO:0000313" key="1">
    <source>
        <dbReference type="EMBL" id="KIJ40701.1"/>
    </source>
</evidence>
<dbReference type="Proteomes" id="UP000054279">
    <property type="component" value="Unassembled WGS sequence"/>
</dbReference>
<name>A0A0C9VRS7_SPHS4</name>
<accession>A0A0C9VRS7</accession>